<dbReference type="AlphaFoldDB" id="A0A1E7Q4X0"/>
<dbReference type="EMBL" id="MKEK01000001">
    <property type="protein sequence ID" value="OEY69197.1"/>
    <property type="molecule type" value="Genomic_DNA"/>
</dbReference>
<feature type="transmembrane region" description="Helical" evidence="1">
    <location>
        <begin position="63"/>
        <end position="86"/>
    </location>
</feature>
<comment type="caution">
    <text evidence="2">The sequence shown here is derived from an EMBL/GenBank/DDBJ whole genome shotgun (WGS) entry which is preliminary data.</text>
</comment>
<name>A0A1E7Q4X0_9GAMM</name>
<keyword evidence="1" id="KW-0472">Membrane</keyword>
<evidence type="ECO:0000313" key="3">
    <source>
        <dbReference type="Proteomes" id="UP000242258"/>
    </source>
</evidence>
<dbReference type="Proteomes" id="UP000242258">
    <property type="component" value="Unassembled WGS sequence"/>
</dbReference>
<keyword evidence="1" id="KW-1133">Transmembrane helix</keyword>
<keyword evidence="1" id="KW-0812">Transmembrane</keyword>
<sequence>MMLYFSSRGIPELAGLDLNQRMQVIRLTADQLPAPTKVMLNIIKLLILTPLFLLIARSTGWEIVGYMVLLLISYPVITRPITFALCRPRMTAVRQKLFDTTK</sequence>
<dbReference type="InterPro" id="IPR046168">
    <property type="entry name" value="DUF6170"/>
</dbReference>
<accession>A0A1E7Q4X0</accession>
<evidence type="ECO:0000256" key="1">
    <source>
        <dbReference type="SAM" id="Phobius"/>
    </source>
</evidence>
<gene>
    <name evidence="2" type="ORF">BI198_06140</name>
</gene>
<protein>
    <submittedName>
        <fullName evidence="2">Uncharacterized protein</fullName>
    </submittedName>
</protein>
<organism evidence="2 3">
    <name type="scientific">Rheinheimera salexigens</name>
    <dbReference type="NCBI Taxonomy" id="1628148"/>
    <lineage>
        <taxon>Bacteria</taxon>
        <taxon>Pseudomonadati</taxon>
        <taxon>Pseudomonadota</taxon>
        <taxon>Gammaproteobacteria</taxon>
        <taxon>Chromatiales</taxon>
        <taxon>Chromatiaceae</taxon>
        <taxon>Rheinheimera</taxon>
    </lineage>
</organism>
<evidence type="ECO:0000313" key="2">
    <source>
        <dbReference type="EMBL" id="OEY69197.1"/>
    </source>
</evidence>
<dbReference type="Pfam" id="PF19667">
    <property type="entry name" value="DUF6170"/>
    <property type="match status" value="1"/>
</dbReference>
<dbReference type="STRING" id="1628148.BI198_06140"/>
<keyword evidence="3" id="KW-1185">Reference proteome</keyword>
<proteinExistence type="predicted"/>
<feature type="transmembrane region" description="Helical" evidence="1">
    <location>
        <begin position="38"/>
        <end position="57"/>
    </location>
</feature>
<reference evidence="3" key="1">
    <citation type="submission" date="2016-09" db="EMBL/GenBank/DDBJ databases">
        <authorList>
            <person name="Wan X."/>
            <person name="Hou S."/>
        </authorList>
    </citation>
    <scope>NUCLEOTIDE SEQUENCE [LARGE SCALE GENOMIC DNA]</scope>
    <source>
        <strain evidence="3">KH87</strain>
    </source>
</reference>